<proteinExistence type="predicted"/>
<gene>
    <name evidence="1" type="ORF">COMA2_310013</name>
</gene>
<protein>
    <submittedName>
        <fullName evidence="1">Uncharacterized protein</fullName>
    </submittedName>
</protein>
<dbReference type="AlphaFoldDB" id="A0A0S4LMC7"/>
<accession>A0A0S4LMC7</accession>
<dbReference type="Proteomes" id="UP000198736">
    <property type="component" value="Unassembled WGS sequence"/>
</dbReference>
<dbReference type="EMBL" id="CZPZ01000025">
    <property type="protein sequence ID" value="CUS37688.1"/>
    <property type="molecule type" value="Genomic_DNA"/>
</dbReference>
<sequence length="77" mass="8188">MVILALNRPSEPIYLRSADRVLRPALGLKSRANADRPLPEVAVAVDSSVLAPPSDVNVAKPQVHEEFLAEVFEGAGG</sequence>
<name>A0A0S4LMC7_9BACT</name>
<keyword evidence="2" id="KW-1185">Reference proteome</keyword>
<evidence type="ECO:0000313" key="1">
    <source>
        <dbReference type="EMBL" id="CUS37688.1"/>
    </source>
</evidence>
<organism evidence="1 2">
    <name type="scientific">Candidatus Nitrospira nitrificans</name>
    <dbReference type="NCBI Taxonomy" id="1742973"/>
    <lineage>
        <taxon>Bacteria</taxon>
        <taxon>Pseudomonadati</taxon>
        <taxon>Nitrospirota</taxon>
        <taxon>Nitrospiria</taxon>
        <taxon>Nitrospirales</taxon>
        <taxon>Nitrospiraceae</taxon>
        <taxon>Nitrospira</taxon>
    </lineage>
</organism>
<evidence type="ECO:0000313" key="2">
    <source>
        <dbReference type="Proteomes" id="UP000198736"/>
    </source>
</evidence>
<reference evidence="2" key="1">
    <citation type="submission" date="2015-10" db="EMBL/GenBank/DDBJ databases">
        <authorList>
            <person name="Luecker S."/>
            <person name="Luecker S."/>
        </authorList>
    </citation>
    <scope>NUCLEOTIDE SEQUENCE [LARGE SCALE GENOMIC DNA]</scope>
</reference>